<keyword evidence="13" id="KW-1185">Reference proteome</keyword>
<evidence type="ECO:0000256" key="9">
    <source>
        <dbReference type="ARBA" id="ARBA00049433"/>
    </source>
</evidence>
<evidence type="ECO:0000256" key="5">
    <source>
        <dbReference type="ARBA" id="ARBA00022723"/>
    </source>
</evidence>
<evidence type="ECO:0000256" key="2">
    <source>
        <dbReference type="ARBA" id="ARBA00012229"/>
    </source>
</evidence>
<protein>
    <recommendedName>
        <fullName evidence="2">nitric oxide dioxygenase</fullName>
        <ecNumber evidence="2">1.14.12.17</ecNumber>
    </recommendedName>
</protein>
<evidence type="ECO:0000256" key="6">
    <source>
        <dbReference type="ARBA" id="ARBA00023004"/>
    </source>
</evidence>
<dbReference type="SUPFAM" id="SSF52343">
    <property type="entry name" value="Ferredoxin reductase-like, C-terminal NADP-linked domain"/>
    <property type="match status" value="1"/>
</dbReference>
<dbReference type="EMBL" id="JAVRRG010000050">
    <property type="protein sequence ID" value="KAK5092912.1"/>
    <property type="molecule type" value="Genomic_DNA"/>
</dbReference>
<dbReference type="InterPro" id="IPR000971">
    <property type="entry name" value="Globin"/>
</dbReference>
<evidence type="ECO:0000313" key="13">
    <source>
        <dbReference type="Proteomes" id="UP001345013"/>
    </source>
</evidence>
<dbReference type="PANTHER" id="PTHR43396:SF3">
    <property type="entry name" value="FLAVOHEMOPROTEIN"/>
    <property type="match status" value="1"/>
</dbReference>
<dbReference type="PROSITE" id="PS01033">
    <property type="entry name" value="GLOBIN"/>
    <property type="match status" value="1"/>
</dbReference>
<evidence type="ECO:0000256" key="1">
    <source>
        <dbReference type="ARBA" id="ARBA00006401"/>
    </source>
</evidence>
<dbReference type="EC" id="1.14.12.17" evidence="2"/>
<comment type="catalytic activity">
    <reaction evidence="9">
        <text>2 nitric oxide + NADPH + 2 O2 = 2 nitrate + NADP(+) + H(+)</text>
        <dbReference type="Rhea" id="RHEA:19465"/>
        <dbReference type="ChEBI" id="CHEBI:15378"/>
        <dbReference type="ChEBI" id="CHEBI:15379"/>
        <dbReference type="ChEBI" id="CHEBI:16480"/>
        <dbReference type="ChEBI" id="CHEBI:17632"/>
        <dbReference type="ChEBI" id="CHEBI:57783"/>
        <dbReference type="ChEBI" id="CHEBI:58349"/>
        <dbReference type="EC" id="1.14.12.17"/>
    </reaction>
</comment>
<dbReference type="Pfam" id="PF00175">
    <property type="entry name" value="NAD_binding_1"/>
    <property type="match status" value="1"/>
</dbReference>
<dbReference type="CDD" id="cd06184">
    <property type="entry name" value="flavohem_like_fad_nad_binding"/>
    <property type="match status" value="1"/>
</dbReference>
<evidence type="ECO:0000256" key="7">
    <source>
        <dbReference type="ARBA" id="ARBA00023027"/>
    </source>
</evidence>
<sequence>MPLADSQRQIIASTAPILAEHGLTLTRHFYDNLLNKYPELRSIFSVTSQLPPSSHQPAALAASLYAYSTHIDDLTPILPVVEKICQKHASLNITADQYSIVGENLLKSMAEILGPDTFTDEVRDAWASGYTQLADIMTGREEAIYSEHDHKQGGWRGWRKMKIVKKVKESDDATSFYFKPADGGAIPDYRPGQYVSVTIDVPELKYKQIRQYSLSDAPPAKTSGQVDGDNKTNGQVDGDNKMDGWQADYAEVNGHVPRYHHDTASKPNNLNDGTYSDLRSAYRITVKRESGIDMHHPDAEAHPGYVSNLLHDRYNEGDVVEMSNPAGEFFLDQDLSDSTPVVLISAGVGLTPVMSMLQTLLKMPNASERKISWIHVARNKAIDPFVDDIVRIQKDHNNVTSKVFHSSPVESEQQGVDYDAAGRPDLGAFDKEARKNLLFLDDKQARYFMCGPNPFMASNAKALSEMGVEDDRVKMELFSVGSVGA</sequence>
<keyword evidence="5" id="KW-0479">Metal-binding</keyword>
<dbReference type="SUPFAM" id="SSF46458">
    <property type="entry name" value="Globin-like"/>
    <property type="match status" value="1"/>
</dbReference>
<evidence type="ECO:0000256" key="4">
    <source>
        <dbReference type="ARBA" id="ARBA00022617"/>
    </source>
</evidence>
<dbReference type="InterPro" id="IPR012292">
    <property type="entry name" value="Globin/Proto"/>
</dbReference>
<evidence type="ECO:0000259" key="10">
    <source>
        <dbReference type="PROSITE" id="PS01033"/>
    </source>
</evidence>
<dbReference type="PROSITE" id="PS51384">
    <property type="entry name" value="FAD_FR"/>
    <property type="match status" value="1"/>
</dbReference>
<organism evidence="12 13">
    <name type="scientific">Lithohypha guttulata</name>
    <dbReference type="NCBI Taxonomy" id="1690604"/>
    <lineage>
        <taxon>Eukaryota</taxon>
        <taxon>Fungi</taxon>
        <taxon>Dikarya</taxon>
        <taxon>Ascomycota</taxon>
        <taxon>Pezizomycotina</taxon>
        <taxon>Eurotiomycetes</taxon>
        <taxon>Chaetothyriomycetidae</taxon>
        <taxon>Chaetothyriales</taxon>
        <taxon>Trichomeriaceae</taxon>
        <taxon>Lithohypha</taxon>
    </lineage>
</organism>
<evidence type="ECO:0000259" key="11">
    <source>
        <dbReference type="PROSITE" id="PS51384"/>
    </source>
</evidence>
<dbReference type="InterPro" id="IPR009050">
    <property type="entry name" value="Globin-like_sf"/>
</dbReference>
<dbReference type="Proteomes" id="UP001345013">
    <property type="component" value="Unassembled WGS sequence"/>
</dbReference>
<comment type="catalytic activity">
    <reaction evidence="8">
        <text>2 nitric oxide + NADH + 2 O2 = 2 nitrate + NAD(+) + H(+)</text>
        <dbReference type="Rhea" id="RHEA:19469"/>
        <dbReference type="ChEBI" id="CHEBI:15378"/>
        <dbReference type="ChEBI" id="CHEBI:15379"/>
        <dbReference type="ChEBI" id="CHEBI:16480"/>
        <dbReference type="ChEBI" id="CHEBI:17632"/>
        <dbReference type="ChEBI" id="CHEBI:57540"/>
        <dbReference type="ChEBI" id="CHEBI:57945"/>
        <dbReference type="EC" id="1.14.12.17"/>
    </reaction>
</comment>
<keyword evidence="4" id="KW-0349">Heme</keyword>
<accession>A0ABR0KAY2</accession>
<gene>
    <name evidence="12" type="primary">YHB1</name>
    <name evidence="12" type="ORF">LTR24_004707</name>
</gene>
<reference evidence="12 13" key="1">
    <citation type="submission" date="2023-08" db="EMBL/GenBank/DDBJ databases">
        <title>Black Yeasts Isolated from many extreme environments.</title>
        <authorList>
            <person name="Coleine C."/>
            <person name="Stajich J.E."/>
            <person name="Selbmann L."/>
        </authorList>
    </citation>
    <scope>NUCLEOTIDE SEQUENCE [LARGE SCALE GENOMIC DNA]</scope>
    <source>
        <strain evidence="12 13">CCFEE 5885</strain>
    </source>
</reference>
<dbReference type="InterPro" id="IPR017938">
    <property type="entry name" value="Riboflavin_synthase-like_b-brl"/>
</dbReference>
<evidence type="ECO:0000313" key="12">
    <source>
        <dbReference type="EMBL" id="KAK5092912.1"/>
    </source>
</evidence>
<dbReference type="Gene3D" id="2.40.30.10">
    <property type="entry name" value="Translation factors"/>
    <property type="match status" value="2"/>
</dbReference>
<dbReference type="InterPro" id="IPR039261">
    <property type="entry name" value="FNR_nucleotide-bd"/>
</dbReference>
<comment type="similarity">
    <text evidence="1">In the C-terminal section; belongs to the flavoprotein pyridine nucleotide cytochrome reductase family.</text>
</comment>
<keyword evidence="3" id="KW-0216">Detoxification</keyword>
<dbReference type="SUPFAM" id="SSF63380">
    <property type="entry name" value="Riboflavin synthase domain-like"/>
    <property type="match status" value="2"/>
</dbReference>
<dbReference type="PANTHER" id="PTHR43396">
    <property type="entry name" value="FLAVOHEMOPROTEIN"/>
    <property type="match status" value="1"/>
</dbReference>
<name>A0ABR0KAY2_9EURO</name>
<dbReference type="Pfam" id="PF00042">
    <property type="entry name" value="Globin"/>
    <property type="match status" value="1"/>
</dbReference>
<keyword evidence="7" id="KW-0520">NAD</keyword>
<dbReference type="InterPro" id="IPR001433">
    <property type="entry name" value="OxRdtase_FAD/NAD-bd"/>
</dbReference>
<comment type="caution">
    <text evidence="12">The sequence shown here is derived from an EMBL/GenBank/DDBJ whole genome shotgun (WGS) entry which is preliminary data.</text>
</comment>
<evidence type="ECO:0000256" key="8">
    <source>
        <dbReference type="ARBA" id="ARBA00048649"/>
    </source>
</evidence>
<proteinExistence type="inferred from homology"/>
<evidence type="ECO:0000256" key="3">
    <source>
        <dbReference type="ARBA" id="ARBA00022575"/>
    </source>
</evidence>
<dbReference type="Gene3D" id="3.40.50.80">
    <property type="entry name" value="Nucleotide-binding domain of ferredoxin-NADP reductase (FNR) module"/>
    <property type="match status" value="1"/>
</dbReference>
<keyword evidence="6" id="KW-0408">Iron</keyword>
<dbReference type="PRINTS" id="PR00406">
    <property type="entry name" value="CYTB5RDTASE"/>
</dbReference>
<dbReference type="CDD" id="cd08922">
    <property type="entry name" value="FHb-globin"/>
    <property type="match status" value="1"/>
</dbReference>
<dbReference type="InterPro" id="IPR017927">
    <property type="entry name" value="FAD-bd_FR_type"/>
</dbReference>
<dbReference type="Gene3D" id="1.10.490.10">
    <property type="entry name" value="Globins"/>
    <property type="match status" value="1"/>
</dbReference>
<feature type="domain" description="Globin" evidence="10">
    <location>
        <begin position="2"/>
        <end position="142"/>
    </location>
</feature>
<feature type="domain" description="FAD-binding FR-type" evidence="11">
    <location>
        <begin position="156"/>
        <end position="332"/>
    </location>
</feature>